<name>A0ABY4BQ78_9FLAO</name>
<sequence>MNVEQFCNLLKDELKEQSTVTPETNFKELENYGSLSAVLVMQLVEDHFGVKINPRGFRSITTVNELVEAIGREKFD</sequence>
<evidence type="ECO:0000313" key="3">
    <source>
        <dbReference type="Proteomes" id="UP000831460"/>
    </source>
</evidence>
<feature type="domain" description="Carrier" evidence="1">
    <location>
        <begin position="1"/>
        <end position="74"/>
    </location>
</feature>
<reference evidence="2 3" key="1">
    <citation type="submission" date="2022-03" db="EMBL/GenBank/DDBJ databases">
        <title>Chryseobacterium sp. isolated from particulate matters in swine house.</title>
        <authorList>
            <person name="Won M."/>
            <person name="Kim S.-J."/>
            <person name="Kwon S.-W."/>
        </authorList>
    </citation>
    <scope>NUCLEOTIDE SEQUENCE [LARGE SCALE GENOMIC DNA]</scope>
    <source>
        <strain evidence="2 3">SC2-2</strain>
    </source>
</reference>
<dbReference type="SUPFAM" id="SSF47336">
    <property type="entry name" value="ACP-like"/>
    <property type="match status" value="1"/>
</dbReference>
<dbReference type="InterPro" id="IPR036736">
    <property type="entry name" value="ACP-like_sf"/>
</dbReference>
<dbReference type="Pfam" id="PF00550">
    <property type="entry name" value="PP-binding"/>
    <property type="match status" value="1"/>
</dbReference>
<dbReference type="InterPro" id="IPR009081">
    <property type="entry name" value="PP-bd_ACP"/>
</dbReference>
<dbReference type="EMBL" id="CP094532">
    <property type="protein sequence ID" value="UOE41362.1"/>
    <property type="molecule type" value="Genomic_DNA"/>
</dbReference>
<accession>A0ABY4BQ78</accession>
<protein>
    <submittedName>
        <fullName evidence="2">Acyl carrier protein</fullName>
    </submittedName>
</protein>
<gene>
    <name evidence="2" type="ORF">MTP09_01575</name>
</gene>
<dbReference type="PROSITE" id="PS50075">
    <property type="entry name" value="CARRIER"/>
    <property type="match status" value="1"/>
</dbReference>
<evidence type="ECO:0000313" key="2">
    <source>
        <dbReference type="EMBL" id="UOE41362.1"/>
    </source>
</evidence>
<dbReference type="RefSeq" id="WP_243550012.1">
    <property type="nucleotide sequence ID" value="NZ_CP094532.1"/>
</dbReference>
<dbReference type="Gene3D" id="1.10.1200.10">
    <property type="entry name" value="ACP-like"/>
    <property type="match status" value="1"/>
</dbReference>
<dbReference type="Proteomes" id="UP000831460">
    <property type="component" value="Chromosome"/>
</dbReference>
<evidence type="ECO:0000259" key="1">
    <source>
        <dbReference type="PROSITE" id="PS50075"/>
    </source>
</evidence>
<organism evidence="2 3">
    <name type="scientific">Chryseobacterium suipulveris</name>
    <dbReference type="NCBI Taxonomy" id="2929800"/>
    <lineage>
        <taxon>Bacteria</taxon>
        <taxon>Pseudomonadati</taxon>
        <taxon>Bacteroidota</taxon>
        <taxon>Flavobacteriia</taxon>
        <taxon>Flavobacteriales</taxon>
        <taxon>Weeksellaceae</taxon>
        <taxon>Chryseobacterium group</taxon>
        <taxon>Chryseobacterium</taxon>
    </lineage>
</organism>
<proteinExistence type="predicted"/>
<keyword evidence="3" id="KW-1185">Reference proteome</keyword>